<reference evidence="2" key="2">
    <citation type="submission" date="2023-07" db="EMBL/GenBank/DDBJ databases">
        <authorList>
            <person name="Jung D.-H."/>
        </authorList>
    </citation>
    <scope>NUCLEOTIDE SEQUENCE [LARGE SCALE GENOMIC DNA]</scope>
    <source>
        <strain evidence="2">JA-25</strain>
    </source>
</reference>
<keyword evidence="2" id="KW-1185">Reference proteome</keyword>
<reference evidence="2" key="1">
    <citation type="submission" date="2019-09" db="EMBL/GenBank/DDBJ databases">
        <authorList>
            <person name="Jung D.-H."/>
        </authorList>
    </citation>
    <scope>NUCLEOTIDE SEQUENCE [LARGE SCALE GENOMIC DNA]</scope>
    <source>
        <strain evidence="2">JA-25</strain>
    </source>
</reference>
<protein>
    <submittedName>
        <fullName evidence="1">Uncharacterized protein</fullName>
    </submittedName>
</protein>
<proteinExistence type="predicted"/>
<evidence type="ECO:0000313" key="1">
    <source>
        <dbReference type="EMBL" id="NID11851.1"/>
    </source>
</evidence>
<sequence length="111" mass="12128">MATRKADTLIASTIETLDNGVDSTKPKDGASLIEAWLAIVQKEEAAGSITNELQELYEQLGEQEPDKKKIAQLVKKLGDETAKAARKANDELQVSLKDLGESLKDFAKELK</sequence>
<name>A0ABX0QI93_9BACT</name>
<evidence type="ECO:0000313" key="2">
    <source>
        <dbReference type="Proteomes" id="UP000606008"/>
    </source>
</evidence>
<comment type="caution">
    <text evidence="1">The sequence shown here is derived from an EMBL/GenBank/DDBJ whole genome shotgun (WGS) entry which is preliminary data.</text>
</comment>
<dbReference type="RefSeq" id="WP_166692799.1">
    <property type="nucleotide sequence ID" value="NZ_WAEL01000006.1"/>
</dbReference>
<gene>
    <name evidence="1" type="ORF">F7231_16880</name>
</gene>
<dbReference type="EMBL" id="WAEL01000006">
    <property type="protein sequence ID" value="NID11851.1"/>
    <property type="molecule type" value="Genomic_DNA"/>
</dbReference>
<accession>A0ABX0QI93</accession>
<organism evidence="1 2">
    <name type="scientific">Fibrivirga algicola</name>
    <dbReference type="NCBI Taxonomy" id="2950420"/>
    <lineage>
        <taxon>Bacteria</taxon>
        <taxon>Pseudomonadati</taxon>
        <taxon>Bacteroidota</taxon>
        <taxon>Cytophagia</taxon>
        <taxon>Cytophagales</taxon>
        <taxon>Spirosomataceae</taxon>
        <taxon>Fibrivirga</taxon>
    </lineage>
</organism>
<dbReference type="Proteomes" id="UP000606008">
    <property type="component" value="Unassembled WGS sequence"/>
</dbReference>